<dbReference type="CDD" id="cd07425">
    <property type="entry name" value="MPP_Shelphs"/>
    <property type="match status" value="1"/>
</dbReference>
<gene>
    <name evidence="2" type="ORF">E3N88_01041</name>
</gene>
<accession>A0A5N6PZV5</accession>
<evidence type="ECO:0000259" key="1">
    <source>
        <dbReference type="Pfam" id="PF00149"/>
    </source>
</evidence>
<dbReference type="OrthoDB" id="5976022at2759"/>
<dbReference type="PANTHER" id="PTHR47680">
    <property type="entry name" value="SHEWANELLA-LIKE PROTEIN PHOSPHATASE 2"/>
    <property type="match status" value="1"/>
</dbReference>
<reference evidence="2 3" key="1">
    <citation type="submission" date="2019-05" db="EMBL/GenBank/DDBJ databases">
        <title>Mikania micrantha, genome provides insights into the molecular mechanism of rapid growth.</title>
        <authorList>
            <person name="Liu B."/>
        </authorList>
    </citation>
    <scope>NUCLEOTIDE SEQUENCE [LARGE SCALE GENOMIC DNA]</scope>
    <source>
        <strain evidence="2">NLD-2019</strain>
        <tissue evidence="2">Leaf</tissue>
    </source>
</reference>
<organism evidence="2 3">
    <name type="scientific">Mikania micrantha</name>
    <name type="common">bitter vine</name>
    <dbReference type="NCBI Taxonomy" id="192012"/>
    <lineage>
        <taxon>Eukaryota</taxon>
        <taxon>Viridiplantae</taxon>
        <taxon>Streptophyta</taxon>
        <taxon>Embryophyta</taxon>
        <taxon>Tracheophyta</taxon>
        <taxon>Spermatophyta</taxon>
        <taxon>Magnoliopsida</taxon>
        <taxon>eudicotyledons</taxon>
        <taxon>Gunneridae</taxon>
        <taxon>Pentapetalae</taxon>
        <taxon>asterids</taxon>
        <taxon>campanulids</taxon>
        <taxon>Asterales</taxon>
        <taxon>Asteraceae</taxon>
        <taxon>Asteroideae</taxon>
        <taxon>Heliantheae alliance</taxon>
        <taxon>Eupatorieae</taxon>
        <taxon>Mikania</taxon>
    </lineage>
</organism>
<dbReference type="AlphaFoldDB" id="A0A5N6PZV5"/>
<dbReference type="EMBL" id="SZYD01000001">
    <property type="protein sequence ID" value="KAD7477905.1"/>
    <property type="molecule type" value="Genomic_DNA"/>
</dbReference>
<proteinExistence type="predicted"/>
<dbReference type="InterPro" id="IPR004843">
    <property type="entry name" value="Calcineurin-like_PHP"/>
</dbReference>
<keyword evidence="3" id="KW-1185">Reference proteome</keyword>
<comment type="caution">
    <text evidence="2">The sequence shown here is derived from an EMBL/GenBank/DDBJ whole genome shotgun (WGS) entry which is preliminary data.</text>
</comment>
<sequence>MNNSDVTCKNLPNTLSSFIDTFVDFSVAGIFLPDPPSPPFSQTTYPPPDRLIAVGDLHGDLFKSKQALRLAGLIDADDRWSGGSSVLVQVGDVLDRGGQEIKILYFLEKLKRQAVKDGGNVITMNGNHEIMNLDGNFFCTFPSGFEEFKNWAYWYTTGNNMKQLCDGLTKPKDLYSGIPLNFRGVKQEYVDGFRARIAALRPTGPIATRFLSKNLTAVVVGESVFVHGGILREHIEYGLEQINNDVRDWITGLKDSVSSDLVRGRNSVVWNRKFSNKAVEDCDCSMLEHALATIPGARRMIMGHTIQTGGINAVCDGKAVRIDVGMSQGCINGLPEVLEITGNSHLQILTSKPVYDSGRQDLVVPEELKVLEVQVKA</sequence>
<dbReference type="GO" id="GO:0016787">
    <property type="term" value="F:hydrolase activity"/>
    <property type="evidence" value="ECO:0007669"/>
    <property type="project" value="InterPro"/>
</dbReference>
<dbReference type="Proteomes" id="UP000326396">
    <property type="component" value="Linkage Group LG1"/>
</dbReference>
<evidence type="ECO:0000313" key="3">
    <source>
        <dbReference type="Proteomes" id="UP000326396"/>
    </source>
</evidence>
<dbReference type="Gene3D" id="3.60.21.10">
    <property type="match status" value="1"/>
</dbReference>
<feature type="domain" description="Calcineurin-like phosphoesterase" evidence="1">
    <location>
        <begin position="50"/>
        <end position="174"/>
    </location>
</feature>
<protein>
    <recommendedName>
        <fullName evidence="1">Calcineurin-like phosphoesterase domain-containing protein</fullName>
    </recommendedName>
</protein>
<dbReference type="Pfam" id="PF00149">
    <property type="entry name" value="Metallophos"/>
    <property type="match status" value="1"/>
</dbReference>
<evidence type="ECO:0000313" key="2">
    <source>
        <dbReference type="EMBL" id="KAD7477905.1"/>
    </source>
</evidence>
<dbReference type="InterPro" id="IPR029052">
    <property type="entry name" value="Metallo-depent_PP-like"/>
</dbReference>
<name>A0A5N6PZV5_9ASTR</name>
<dbReference type="PANTHER" id="PTHR47680:SF3">
    <property type="entry name" value="METALLO-DEPENDENT PHOSPHATASE-LIKE PROTEIN-RELATED"/>
    <property type="match status" value="1"/>
</dbReference>
<dbReference type="InterPro" id="IPR041787">
    <property type="entry name" value="MPP_Shelphs"/>
</dbReference>
<dbReference type="SUPFAM" id="SSF56300">
    <property type="entry name" value="Metallo-dependent phosphatases"/>
    <property type="match status" value="1"/>
</dbReference>